<dbReference type="RefSeq" id="WP_094997368.1">
    <property type="nucleotide sequence ID" value="NZ_BMJL01000003.1"/>
</dbReference>
<dbReference type="InterPro" id="IPR011006">
    <property type="entry name" value="CheY-like_superfamily"/>
</dbReference>
<dbReference type="InterPro" id="IPR052893">
    <property type="entry name" value="TCS_response_regulator"/>
</dbReference>
<accession>A0A223V6J8</accession>
<dbReference type="KEGG" id="marb:CJ263_11270"/>
<dbReference type="PROSITE" id="PS50110">
    <property type="entry name" value="RESPONSE_REGULATORY"/>
    <property type="match status" value="1"/>
</dbReference>
<evidence type="ECO:0000313" key="1">
    <source>
        <dbReference type="EMBL" id="ASV30750.1"/>
    </source>
</evidence>
<name>A0A223V6J8_9FLAO</name>
<dbReference type="OrthoDB" id="673128at2"/>
<keyword evidence="2" id="KW-1185">Reference proteome</keyword>
<dbReference type="AlphaFoldDB" id="A0A223V6J8"/>
<dbReference type="SMART" id="SM00448">
    <property type="entry name" value="REC"/>
    <property type="match status" value="1"/>
</dbReference>
<reference evidence="1 2" key="1">
    <citation type="submission" date="2017-08" db="EMBL/GenBank/DDBJ databases">
        <title>The complete genome sequence of Maribacter sp. B1, isolated from deep-sea sediment.</title>
        <authorList>
            <person name="Wu Y.-H."/>
            <person name="Cheng H."/>
            <person name="Xu X.-W."/>
        </authorList>
    </citation>
    <scope>NUCLEOTIDE SEQUENCE [LARGE SCALE GENOMIC DNA]</scope>
    <source>
        <strain evidence="1 2">B1</strain>
    </source>
</reference>
<proteinExistence type="predicted"/>
<dbReference type="GO" id="GO:0000160">
    <property type="term" value="P:phosphorelay signal transduction system"/>
    <property type="evidence" value="ECO:0007669"/>
    <property type="project" value="InterPro"/>
</dbReference>
<dbReference type="Pfam" id="PF00072">
    <property type="entry name" value="Response_reg"/>
    <property type="match status" value="1"/>
</dbReference>
<dbReference type="Gene3D" id="3.40.50.2300">
    <property type="match status" value="1"/>
</dbReference>
<dbReference type="EMBL" id="CP022957">
    <property type="protein sequence ID" value="ASV30750.1"/>
    <property type="molecule type" value="Genomic_DNA"/>
</dbReference>
<dbReference type="PANTHER" id="PTHR44520:SF2">
    <property type="entry name" value="RESPONSE REGULATOR RCP1"/>
    <property type="match status" value="1"/>
</dbReference>
<gene>
    <name evidence="1" type="ORF">CJ263_11270</name>
</gene>
<organism evidence="1 2">
    <name type="scientific">Maribacter cobaltidurans</name>
    <dbReference type="NCBI Taxonomy" id="1178778"/>
    <lineage>
        <taxon>Bacteria</taxon>
        <taxon>Pseudomonadati</taxon>
        <taxon>Bacteroidota</taxon>
        <taxon>Flavobacteriia</taxon>
        <taxon>Flavobacteriales</taxon>
        <taxon>Flavobacteriaceae</taxon>
        <taxon>Maribacter</taxon>
    </lineage>
</organism>
<protein>
    <submittedName>
        <fullName evidence="1">Uncharacterized protein</fullName>
    </submittedName>
</protein>
<dbReference type="PANTHER" id="PTHR44520">
    <property type="entry name" value="RESPONSE REGULATOR RCP1-RELATED"/>
    <property type="match status" value="1"/>
</dbReference>
<sequence length="136" mass="15481">MQDCNPPYDIVFVVDDDLTVNFIHKSLIKKSFLTDDIRCFTNPIEALNDLRETLLKGKPNILILLDINMPELDGFEFLDRLNHFRGTETVETMMVTSSIDSSDLKRAMNHPLALGCISKPLRMADISILKKNLTEV</sequence>
<evidence type="ECO:0000313" key="2">
    <source>
        <dbReference type="Proteomes" id="UP000215244"/>
    </source>
</evidence>
<dbReference type="Proteomes" id="UP000215244">
    <property type="component" value="Chromosome"/>
</dbReference>
<dbReference type="InterPro" id="IPR001789">
    <property type="entry name" value="Sig_transdc_resp-reg_receiver"/>
</dbReference>
<dbReference type="SUPFAM" id="SSF52172">
    <property type="entry name" value="CheY-like"/>
    <property type="match status" value="1"/>
</dbReference>